<comment type="caution">
    <text evidence="1">The sequence shown here is derived from an EMBL/GenBank/DDBJ whole genome shotgun (WGS) entry which is preliminary data.</text>
</comment>
<protein>
    <recommendedName>
        <fullName evidence="3">Sterile alpha motif domain-containing protein 9-like</fullName>
    </recommendedName>
</protein>
<evidence type="ECO:0008006" key="3">
    <source>
        <dbReference type="Google" id="ProtNLM"/>
    </source>
</evidence>
<sequence length="415" mass="47248">MLDTVSVLTVVACWPDDRATDLKFQKIISALNESISPVPKVIVIGILPAEHQKLVDDTISPDYYVKEKLDDVFHDLSTNLGPQQHKASKYRLPTDDGTNETLINNTSAASFRESGTLSWQSYYTNGPEHFYVARDLLPTIVNDIKSNFIDTLNQGFVKIFHAPGSGGTTIGQYILWNLHEITPCVQIRTDSLAKPRQIAENISVLYKETHSPIVVLFDGSDKNKFEQIQQQLHHVIVVFIYLERVSETKINLDKHEYFLQGTLSKKEARRIGPKFIRCCHDNVKKKDQIQKLVEEVEKGVNHHLVEFGLVIHLQEFTGVANYVAEYLKVDIKSKELNTNQRVLGYLSLVQFYGQGTMPCQMFGTLFGKSAYYKFTYDKFPASIKEFTVPVESGFVQNSVRICHFLIAREILDQIL</sequence>
<dbReference type="GO" id="GO:0005737">
    <property type="term" value="C:cytoplasm"/>
    <property type="evidence" value="ECO:0007669"/>
    <property type="project" value="TreeGrafter"/>
</dbReference>
<evidence type="ECO:0000313" key="1">
    <source>
        <dbReference type="EMBL" id="OWF48299.1"/>
    </source>
</evidence>
<evidence type="ECO:0000313" key="2">
    <source>
        <dbReference type="Proteomes" id="UP000242188"/>
    </source>
</evidence>
<gene>
    <name evidence="1" type="ORF">KP79_PYT23025</name>
</gene>
<dbReference type="Proteomes" id="UP000242188">
    <property type="component" value="Unassembled WGS sequence"/>
</dbReference>
<name>A0A210QHX1_MIZYE</name>
<reference evidence="1 2" key="1">
    <citation type="journal article" date="2017" name="Nat. Ecol. Evol.">
        <title>Scallop genome provides insights into evolution of bilaterian karyotype and development.</title>
        <authorList>
            <person name="Wang S."/>
            <person name="Zhang J."/>
            <person name="Jiao W."/>
            <person name="Li J."/>
            <person name="Xun X."/>
            <person name="Sun Y."/>
            <person name="Guo X."/>
            <person name="Huan P."/>
            <person name="Dong B."/>
            <person name="Zhang L."/>
            <person name="Hu X."/>
            <person name="Sun X."/>
            <person name="Wang J."/>
            <person name="Zhao C."/>
            <person name="Wang Y."/>
            <person name="Wang D."/>
            <person name="Huang X."/>
            <person name="Wang R."/>
            <person name="Lv J."/>
            <person name="Li Y."/>
            <person name="Zhang Z."/>
            <person name="Liu B."/>
            <person name="Lu W."/>
            <person name="Hui Y."/>
            <person name="Liang J."/>
            <person name="Zhou Z."/>
            <person name="Hou R."/>
            <person name="Li X."/>
            <person name="Liu Y."/>
            <person name="Li H."/>
            <person name="Ning X."/>
            <person name="Lin Y."/>
            <person name="Zhao L."/>
            <person name="Xing Q."/>
            <person name="Dou J."/>
            <person name="Li Y."/>
            <person name="Mao J."/>
            <person name="Guo H."/>
            <person name="Dou H."/>
            <person name="Li T."/>
            <person name="Mu C."/>
            <person name="Jiang W."/>
            <person name="Fu Q."/>
            <person name="Fu X."/>
            <person name="Miao Y."/>
            <person name="Liu J."/>
            <person name="Yu Q."/>
            <person name="Li R."/>
            <person name="Liao H."/>
            <person name="Li X."/>
            <person name="Kong Y."/>
            <person name="Jiang Z."/>
            <person name="Chourrout D."/>
            <person name="Li R."/>
            <person name="Bao Z."/>
        </authorList>
    </citation>
    <scope>NUCLEOTIDE SEQUENCE [LARGE SCALE GENOMIC DNA]</scope>
    <source>
        <strain evidence="1 2">PY_sf001</strain>
    </source>
</reference>
<proteinExistence type="predicted"/>
<dbReference type="PANTHER" id="PTHR16155:SF19">
    <property type="entry name" value="DED DOMAIN-CONTAINING PROTEIN"/>
    <property type="match status" value="1"/>
</dbReference>
<accession>A0A210QHX1</accession>
<organism evidence="1 2">
    <name type="scientific">Mizuhopecten yessoensis</name>
    <name type="common">Japanese scallop</name>
    <name type="synonym">Patinopecten yessoensis</name>
    <dbReference type="NCBI Taxonomy" id="6573"/>
    <lineage>
        <taxon>Eukaryota</taxon>
        <taxon>Metazoa</taxon>
        <taxon>Spiralia</taxon>
        <taxon>Lophotrochozoa</taxon>
        <taxon>Mollusca</taxon>
        <taxon>Bivalvia</taxon>
        <taxon>Autobranchia</taxon>
        <taxon>Pteriomorphia</taxon>
        <taxon>Pectinida</taxon>
        <taxon>Pectinoidea</taxon>
        <taxon>Pectinidae</taxon>
        <taxon>Mizuhopecten</taxon>
    </lineage>
</organism>
<dbReference type="EMBL" id="NEDP02003606">
    <property type="protein sequence ID" value="OWF48299.1"/>
    <property type="molecule type" value="Genomic_DNA"/>
</dbReference>
<dbReference type="OrthoDB" id="10414149at2759"/>
<keyword evidence="2" id="KW-1185">Reference proteome</keyword>
<dbReference type="PANTHER" id="PTHR16155">
    <property type="entry name" value="DED DOMAIN-CONTAINING PROTEIN"/>
    <property type="match status" value="1"/>
</dbReference>
<dbReference type="AlphaFoldDB" id="A0A210QHX1"/>